<dbReference type="InterPro" id="IPR006439">
    <property type="entry name" value="HAD-SF_hydro_IA"/>
</dbReference>
<dbReference type="RefSeq" id="WP_110925611.1">
    <property type="nucleotide sequence ID" value="NZ_CCXS01000001.1"/>
</dbReference>
<dbReference type="InterPro" id="IPR041492">
    <property type="entry name" value="HAD_2"/>
</dbReference>
<dbReference type="InterPro" id="IPR050155">
    <property type="entry name" value="HAD-like_hydrolase_sf"/>
</dbReference>
<evidence type="ECO:0000313" key="1">
    <source>
        <dbReference type="EMBL" id="CEG22871.1"/>
    </source>
</evidence>
<dbReference type="SUPFAM" id="SSF56784">
    <property type="entry name" value="HAD-like"/>
    <property type="match status" value="1"/>
</dbReference>
<evidence type="ECO:0000313" key="2">
    <source>
        <dbReference type="Proteomes" id="UP000043699"/>
    </source>
</evidence>
<dbReference type="PANTHER" id="PTHR43434:SF1">
    <property type="entry name" value="PHOSPHOGLYCOLATE PHOSPHATASE"/>
    <property type="match status" value="1"/>
</dbReference>
<reference evidence="1 2" key="1">
    <citation type="submission" date="2014-09" db="EMBL/GenBank/DDBJ databases">
        <authorList>
            <person name="Urmite Genomes Urmite Genomes"/>
        </authorList>
    </citation>
    <scope>NUCLEOTIDE SEQUENCE [LARGE SCALE GENOMIC DNA]</scope>
    <source>
        <strain evidence="1 2">ES2</strain>
    </source>
</reference>
<dbReference type="GO" id="GO:0006281">
    <property type="term" value="P:DNA repair"/>
    <property type="evidence" value="ECO:0007669"/>
    <property type="project" value="TreeGrafter"/>
</dbReference>
<accession>A0A098ENJ0</accession>
<protein>
    <submittedName>
        <fullName evidence="1">Phosphoglycolate phosphatase</fullName>
    </submittedName>
</protein>
<dbReference type="InterPro" id="IPR023198">
    <property type="entry name" value="PGP-like_dom2"/>
</dbReference>
<dbReference type="PANTHER" id="PTHR43434">
    <property type="entry name" value="PHOSPHOGLYCOLATE PHOSPHATASE"/>
    <property type="match status" value="1"/>
</dbReference>
<dbReference type="Pfam" id="PF13419">
    <property type="entry name" value="HAD_2"/>
    <property type="match status" value="1"/>
</dbReference>
<dbReference type="SFLD" id="SFLDG01129">
    <property type="entry name" value="C1.5:_HAD__Beta-PGM__Phosphata"/>
    <property type="match status" value="1"/>
</dbReference>
<gene>
    <name evidence="1" type="primary">gph_2</name>
    <name evidence="1" type="ORF">BN1080_01806</name>
</gene>
<keyword evidence="2" id="KW-1185">Reference proteome</keyword>
<dbReference type="OrthoDB" id="9792518at2"/>
<dbReference type="NCBIfam" id="TIGR01549">
    <property type="entry name" value="HAD-SF-IA-v1"/>
    <property type="match status" value="1"/>
</dbReference>
<dbReference type="SFLD" id="SFLDS00003">
    <property type="entry name" value="Haloacid_Dehalogenase"/>
    <property type="match status" value="1"/>
</dbReference>
<organism evidence="1 2">
    <name type="scientific">Planococcus massiliensis</name>
    <dbReference type="NCBI Taxonomy" id="1499687"/>
    <lineage>
        <taxon>Bacteria</taxon>
        <taxon>Bacillati</taxon>
        <taxon>Bacillota</taxon>
        <taxon>Bacilli</taxon>
        <taxon>Bacillales</taxon>
        <taxon>Caryophanaceae</taxon>
        <taxon>Planococcus</taxon>
    </lineage>
</organism>
<dbReference type="InterPro" id="IPR036412">
    <property type="entry name" value="HAD-like_sf"/>
</dbReference>
<proteinExistence type="predicted"/>
<dbReference type="Gene3D" id="3.40.50.1000">
    <property type="entry name" value="HAD superfamily/HAD-like"/>
    <property type="match status" value="1"/>
</dbReference>
<dbReference type="InterPro" id="IPR023214">
    <property type="entry name" value="HAD_sf"/>
</dbReference>
<dbReference type="STRING" id="1499687.BN1080_01806"/>
<sequence>MDSIIFDLDGTLWDSRKTVAAAWNAAIEQNKLDAEPITVEDLKSTMGLQMPDIMKKLFPQYDEAARNELIQTCGEIECVYLKKSGGVLYPEVKEIIGQLAEKYPLYIVSNCQEGYIEAFLAFHEMEEYFKDFENPGRTGLTKGENIQLLMERNGLKDPIYVGDTKGDQQAAEYAGIPFVYAAYGFGEVESFEQKIDRFEHLLEVAELA</sequence>
<dbReference type="Proteomes" id="UP000043699">
    <property type="component" value="Unassembled WGS sequence"/>
</dbReference>
<name>A0A098ENJ0_9BACL</name>
<dbReference type="Gene3D" id="1.10.150.240">
    <property type="entry name" value="Putative phosphatase, domain 2"/>
    <property type="match status" value="1"/>
</dbReference>
<dbReference type="EMBL" id="CCXS01000001">
    <property type="protein sequence ID" value="CEG22871.1"/>
    <property type="molecule type" value="Genomic_DNA"/>
</dbReference>
<dbReference type="GO" id="GO:0008967">
    <property type="term" value="F:phosphoglycolate phosphatase activity"/>
    <property type="evidence" value="ECO:0007669"/>
    <property type="project" value="TreeGrafter"/>
</dbReference>
<dbReference type="AlphaFoldDB" id="A0A098ENJ0"/>